<gene>
    <name evidence="1" type="ORF">CCHLO57077_00000673</name>
</gene>
<dbReference type="SUPFAM" id="SSF51735">
    <property type="entry name" value="NAD(P)-binding Rossmann-fold domains"/>
    <property type="match status" value="1"/>
</dbReference>
<name>A0AA35Q2M5_9HYPO</name>
<evidence type="ECO:0000313" key="2">
    <source>
        <dbReference type="Proteomes" id="UP001160390"/>
    </source>
</evidence>
<feature type="non-terminal residue" evidence="1">
    <location>
        <position position="1"/>
    </location>
</feature>
<dbReference type="EMBL" id="CABFNP030001245">
    <property type="protein sequence ID" value="CAI6093603.1"/>
    <property type="molecule type" value="Genomic_DNA"/>
</dbReference>
<dbReference type="InterPro" id="IPR036291">
    <property type="entry name" value="NAD(P)-bd_dom_sf"/>
</dbReference>
<organism evidence="1 2">
    <name type="scientific">Clonostachys chloroleuca</name>
    <dbReference type="NCBI Taxonomy" id="1926264"/>
    <lineage>
        <taxon>Eukaryota</taxon>
        <taxon>Fungi</taxon>
        <taxon>Dikarya</taxon>
        <taxon>Ascomycota</taxon>
        <taxon>Pezizomycotina</taxon>
        <taxon>Sordariomycetes</taxon>
        <taxon>Hypocreomycetidae</taxon>
        <taxon>Hypocreales</taxon>
        <taxon>Bionectriaceae</taxon>
        <taxon>Clonostachys</taxon>
    </lineage>
</organism>
<dbReference type="AlphaFoldDB" id="A0AA35Q2M5"/>
<keyword evidence="2" id="KW-1185">Reference proteome</keyword>
<accession>A0AA35Q2M5</accession>
<sequence length="244" mass="26360">ITTRKLIIAGSSGFVATELIRQALSTPSITELTALGRRETLPPNKLGPNSDITKLRSVVLEDFLSYADEVKNVSEAQMLPSKRSTVSWEDACIISRDYAVKGIETITQLPRHGKIQPLRFIYISGSNAVRDQTKKPLLMGDYLLMRGDAETKVLNYATASNGTVEAQVMKAGIIEDPAQLSARAFLRSLVGLPKISVDVIAAALLDQAINGFEKDTLLNEDLVRIGNTRLAAGAGGQNPAHSTE</sequence>
<dbReference type="Gene3D" id="3.40.50.720">
    <property type="entry name" value="NAD(P)-binding Rossmann-like Domain"/>
    <property type="match status" value="1"/>
</dbReference>
<evidence type="ECO:0000313" key="1">
    <source>
        <dbReference type="EMBL" id="CAI6093603.1"/>
    </source>
</evidence>
<comment type="caution">
    <text evidence="1">The sequence shown here is derived from an EMBL/GenBank/DDBJ whole genome shotgun (WGS) entry which is preliminary data.</text>
</comment>
<reference evidence="1" key="1">
    <citation type="submission" date="2023-01" db="EMBL/GenBank/DDBJ databases">
        <authorList>
            <person name="Piombo E."/>
        </authorList>
    </citation>
    <scope>NUCLEOTIDE SEQUENCE</scope>
</reference>
<protein>
    <submittedName>
        <fullName evidence="1">Uncharacterized protein</fullName>
    </submittedName>
</protein>
<dbReference type="Proteomes" id="UP001160390">
    <property type="component" value="Unassembled WGS sequence"/>
</dbReference>
<proteinExistence type="predicted"/>